<dbReference type="GeneID" id="28963549"/>
<name>A0A0J9WCZ1_FUSO4</name>
<protein>
    <submittedName>
        <fullName evidence="1">Uncharacterized protein</fullName>
    </submittedName>
</protein>
<dbReference type="VEuPathDB" id="FungiDB:FOXG_22843"/>
<evidence type="ECO:0000313" key="2">
    <source>
        <dbReference type="Proteomes" id="UP000009097"/>
    </source>
</evidence>
<dbReference type="Proteomes" id="UP000009097">
    <property type="component" value="Unassembled WGS sequence"/>
</dbReference>
<dbReference type="KEGG" id="fox:FOXG_22843"/>
<proteinExistence type="predicted"/>
<reference evidence="1" key="1">
    <citation type="submission" date="2007-04" db="EMBL/GenBank/DDBJ databases">
        <authorList>
            <consortium name="The Broad Institute Genome Sequencing Platform"/>
            <person name="Birren B."/>
            <person name="Lander E."/>
            <person name="Galagan J."/>
            <person name="Nusbaum C."/>
            <person name="Devon K."/>
            <person name="Ma L.-J."/>
            <person name="Jaffe D."/>
            <person name="Butler J."/>
            <person name="Alvarez P."/>
            <person name="Gnerre S."/>
            <person name="Grabherr M."/>
            <person name="Kleber M."/>
            <person name="Mauceli E."/>
            <person name="Brockman W."/>
            <person name="MacCallum I.A."/>
            <person name="Young S."/>
            <person name="LaButti K."/>
            <person name="DeCaprio D."/>
            <person name="Crawford M."/>
            <person name="Koehrsen M."/>
            <person name="Engels R."/>
            <person name="Montgomery P."/>
            <person name="Pearson M."/>
            <person name="Howarth C."/>
            <person name="Larson L."/>
            <person name="White J."/>
            <person name="O'Leary S."/>
            <person name="Kodira C."/>
            <person name="Zeng Q."/>
            <person name="Yandava C."/>
            <person name="Alvarado L."/>
            <person name="Kistler C."/>
            <person name="Shim W.-B."/>
            <person name="Kang S."/>
            <person name="Woloshuk C."/>
        </authorList>
    </citation>
    <scope>NUCLEOTIDE SEQUENCE</scope>
    <source>
        <strain evidence="1">4287</strain>
    </source>
</reference>
<sequence length="31" mass="3600">MAGLVTKSPWFNYETRQCSKTESHNKEDPSQ</sequence>
<organism evidence="1 2">
    <name type="scientific">Fusarium oxysporum f. sp. lycopersici (strain 4287 / CBS 123668 / FGSC 9935 / NRRL 34936)</name>
    <name type="common">Fusarium vascular wilt of tomato</name>
    <dbReference type="NCBI Taxonomy" id="426428"/>
    <lineage>
        <taxon>Eukaryota</taxon>
        <taxon>Fungi</taxon>
        <taxon>Dikarya</taxon>
        <taxon>Ascomycota</taxon>
        <taxon>Pezizomycotina</taxon>
        <taxon>Sordariomycetes</taxon>
        <taxon>Hypocreomycetidae</taxon>
        <taxon>Hypocreales</taxon>
        <taxon>Nectriaceae</taxon>
        <taxon>Fusarium</taxon>
        <taxon>Fusarium oxysporum species complex</taxon>
    </lineage>
</organism>
<dbReference type="EMBL" id="DS231747">
    <property type="protein sequence ID" value="KNB20511.1"/>
    <property type="molecule type" value="Genomic_DNA"/>
</dbReference>
<evidence type="ECO:0000313" key="1">
    <source>
        <dbReference type="EMBL" id="KNB20511.1"/>
    </source>
</evidence>
<dbReference type="RefSeq" id="XP_018258556.1">
    <property type="nucleotide sequence ID" value="XM_018403261.1"/>
</dbReference>
<dbReference type="AlphaFoldDB" id="A0A0J9WCZ1"/>
<gene>
    <name evidence="1" type="ORF">FOXG_22843</name>
</gene>
<reference evidence="1" key="2">
    <citation type="journal article" date="2010" name="Nature">
        <title>Comparative genomics reveals mobile pathogenicity chromosomes in Fusarium.</title>
        <authorList>
            <person name="Ma L.J."/>
            <person name="van der Does H.C."/>
            <person name="Borkovich K.A."/>
            <person name="Coleman J.J."/>
            <person name="Daboussi M.J."/>
            <person name="Di Pietro A."/>
            <person name="Dufresne M."/>
            <person name="Freitag M."/>
            <person name="Grabherr M."/>
            <person name="Henrissat B."/>
            <person name="Houterman P.M."/>
            <person name="Kang S."/>
            <person name="Shim W.B."/>
            <person name="Woloshuk C."/>
            <person name="Xie X."/>
            <person name="Xu J.R."/>
            <person name="Antoniw J."/>
            <person name="Baker S.E."/>
            <person name="Bluhm B.H."/>
            <person name="Breakspear A."/>
            <person name="Brown D.W."/>
            <person name="Butchko R.A."/>
            <person name="Chapman S."/>
            <person name="Coulson R."/>
            <person name="Coutinho P.M."/>
            <person name="Danchin E.G."/>
            <person name="Diener A."/>
            <person name="Gale L.R."/>
            <person name="Gardiner D.M."/>
            <person name="Goff S."/>
            <person name="Hammond-Kosack K.E."/>
            <person name="Hilburn K."/>
            <person name="Hua-Van A."/>
            <person name="Jonkers W."/>
            <person name="Kazan K."/>
            <person name="Kodira C.D."/>
            <person name="Koehrsen M."/>
            <person name="Kumar L."/>
            <person name="Lee Y.H."/>
            <person name="Li L."/>
            <person name="Manners J.M."/>
            <person name="Miranda-Saavedra D."/>
            <person name="Mukherjee M."/>
            <person name="Park G."/>
            <person name="Park J."/>
            <person name="Park S.Y."/>
            <person name="Proctor R.H."/>
            <person name="Regev A."/>
            <person name="Ruiz-Roldan M.C."/>
            <person name="Sain D."/>
            <person name="Sakthikumar S."/>
            <person name="Sykes S."/>
            <person name="Schwartz D.C."/>
            <person name="Turgeon B.G."/>
            <person name="Wapinski I."/>
            <person name="Yoder O."/>
            <person name="Young S."/>
            <person name="Zeng Q."/>
            <person name="Zhou S."/>
            <person name="Galagan J."/>
            <person name="Cuomo C.A."/>
            <person name="Kistler H.C."/>
            <person name="Rep M."/>
        </authorList>
    </citation>
    <scope>NUCLEOTIDE SEQUENCE [LARGE SCALE GENOMIC DNA]</scope>
    <source>
        <strain evidence="1">4287</strain>
    </source>
</reference>
<accession>A0A0J9WCZ1</accession>